<proteinExistence type="predicted"/>
<protein>
    <submittedName>
        <fullName evidence="1">Uncharacterized protein</fullName>
    </submittedName>
</protein>
<evidence type="ECO:0000313" key="1">
    <source>
        <dbReference type="EMBL" id="CAJ1382157.1"/>
    </source>
</evidence>
<dbReference type="Proteomes" id="UP001178507">
    <property type="component" value="Unassembled WGS sequence"/>
</dbReference>
<sequence>MKSLSLQESIRHETLFMRFQPTGLCRLAKHACHCTMQCSEEMQGQFGARCFSSSQAVLERGGATTLQKILLFLGARRRDVAEQMAPTKESKVCLVQIACGSRSSTPGACHVPANQATALARSGLKPLRCLDGRVMLGRKVARPSMAQPPSKAALKTLPSCWGTRLCRAANVSSSCFAALKTAAHAIAGIVASLQPLS</sequence>
<dbReference type="AlphaFoldDB" id="A0AA36MSC4"/>
<accession>A0AA36MSC4</accession>
<dbReference type="EMBL" id="CAUJNA010000878">
    <property type="protein sequence ID" value="CAJ1382157.1"/>
    <property type="molecule type" value="Genomic_DNA"/>
</dbReference>
<organism evidence="1 2">
    <name type="scientific">Effrenium voratum</name>
    <dbReference type="NCBI Taxonomy" id="2562239"/>
    <lineage>
        <taxon>Eukaryota</taxon>
        <taxon>Sar</taxon>
        <taxon>Alveolata</taxon>
        <taxon>Dinophyceae</taxon>
        <taxon>Suessiales</taxon>
        <taxon>Symbiodiniaceae</taxon>
        <taxon>Effrenium</taxon>
    </lineage>
</organism>
<gene>
    <name evidence="1" type="ORF">EVOR1521_LOCUS9605</name>
</gene>
<keyword evidence="2" id="KW-1185">Reference proteome</keyword>
<evidence type="ECO:0000313" key="2">
    <source>
        <dbReference type="Proteomes" id="UP001178507"/>
    </source>
</evidence>
<reference evidence="1" key="1">
    <citation type="submission" date="2023-08" db="EMBL/GenBank/DDBJ databases">
        <authorList>
            <person name="Chen Y."/>
            <person name="Shah S."/>
            <person name="Dougan E. K."/>
            <person name="Thang M."/>
            <person name="Chan C."/>
        </authorList>
    </citation>
    <scope>NUCLEOTIDE SEQUENCE</scope>
</reference>
<comment type="caution">
    <text evidence="1">The sequence shown here is derived from an EMBL/GenBank/DDBJ whole genome shotgun (WGS) entry which is preliminary data.</text>
</comment>
<name>A0AA36MSC4_9DINO</name>